<keyword evidence="4" id="KW-1185">Reference proteome</keyword>
<dbReference type="Proteomes" id="UP001195483">
    <property type="component" value="Unassembled WGS sequence"/>
</dbReference>
<protein>
    <recommendedName>
        <fullName evidence="2">Tesmin/TSO1-like CXC domain-containing protein</fullName>
    </recommendedName>
</protein>
<dbReference type="EMBL" id="JAEAOA010001931">
    <property type="protein sequence ID" value="KAK3611469.1"/>
    <property type="molecule type" value="Genomic_DNA"/>
</dbReference>
<reference evidence="3" key="2">
    <citation type="journal article" date="2021" name="Genome Biol. Evol.">
        <title>Developing a high-quality reference genome for a parasitic bivalve with doubly uniparental inheritance (Bivalvia: Unionida).</title>
        <authorList>
            <person name="Smith C.H."/>
        </authorList>
    </citation>
    <scope>NUCLEOTIDE SEQUENCE</scope>
    <source>
        <strain evidence="3">CHS0354</strain>
        <tissue evidence="3">Mantle</tissue>
    </source>
</reference>
<feature type="region of interest" description="Disordered" evidence="1">
    <location>
        <begin position="1"/>
        <end position="24"/>
    </location>
</feature>
<dbReference type="SMART" id="SM01114">
    <property type="entry name" value="CXC"/>
    <property type="match status" value="1"/>
</dbReference>
<name>A0AAE0TJF6_9BIVA</name>
<evidence type="ECO:0000313" key="4">
    <source>
        <dbReference type="Proteomes" id="UP001195483"/>
    </source>
</evidence>
<reference evidence="3" key="3">
    <citation type="submission" date="2023-05" db="EMBL/GenBank/DDBJ databases">
        <authorList>
            <person name="Smith C.H."/>
        </authorList>
    </citation>
    <scope>NUCLEOTIDE SEQUENCE</scope>
    <source>
        <strain evidence="3">CHS0354</strain>
        <tissue evidence="3">Mantle</tissue>
    </source>
</reference>
<gene>
    <name evidence="3" type="ORF">CHS0354_032750</name>
</gene>
<comment type="caution">
    <text evidence="3">The sequence shown here is derived from an EMBL/GenBank/DDBJ whole genome shotgun (WGS) entry which is preliminary data.</text>
</comment>
<sequence length="1527" mass="169681">MEESQSPMTSNVCKAQASNQKDSVQQVLDNNEQSINVVKDSGEQVEENIGQFQKESDETYAKKRQFIEDGSEKHVDENTEHNVCENMKQETEINNKQNLGNISVGKKMGLLLKETSDQLQERCGIKCILEKSGQKEVHSRQSYMQNDEYHYVLQNKTEEAKTNGCLNKNGTEQPIGNDFVTQSVEDIQASKTGTLLSVFVDVKDKQTKQDCDTIVSSSSGRSSPVLGEGSLLVMHSHENSVLCAMESEEAQNCVCNSADMDSSAVDKTFESVCRSLTVIERAFDPSDEIPQQDSLTPCSSTTDMLEERIQCLEDQRYPPKCCRVQPGCNGDYVCTRHSEQQLRSATPISEREGIFLSQPMLTDQAVHPSHGSQMEDISERLYYSSDLPDLNGTNLEEYLPLTDVTNTSSTLDDTNEVPIESMVDEHKNHGDNISDKCVESQVDNDGGNKSLKHDHGNLEESRNYPAYFEVVQQDECTKLQETSVHGEEAIQSTSAENQIKEDSEVESSSGLSEDGGVTTNDEDTLSSEEMLSVQKSEDTGRTSCFTSDVDDHRGPSPEMACLSNGSPDYMCRKQNNARIPQLVVHPGELQQNYMENMPLQFDQNEDNASSNSNTFPFLNPYASNLRYGDVNIADMNTARKGLKRKFDNPCNQHPHVPESQHSCYKDGVYSSLTQHAEYNYLCQYYQGYGRPPDVSTWTAVTSPFSQYPYTAPPCSAWKGLNYNMIASDQADIGANGVLHKNPPAYSSDPFFSSHYYPPTACRSSKAVSEGFPPSYYNHMTANMSVPSSLSSGSNNEMFSTPTSVTQEHNVHDKQSLVHYNQRYQYANTNMSSLQQAWSDTNLVNTGPNIQAFSENTNPQYTPSFNYYGEDQKRMDTKRSLSSGLRETLVPFKARNTKIVCTVNDLYTKTVKSILKKAEENYQQEKEGVLLPQDLSIHKPTEASLKLTEQYRSECRLKSPISALSSALDLSQKSAAKRKQLQYPEGEMIGQPAVAIPIVPTSSTITSPSGSSSSSDVASISATSVVSSSASQQEVSGTEVSAGYCMPSFQKGAYPAGTLLQAVPNCYGPIRSSLVSPYYSVLPVYSSTSPYQHPSAMMTAIPLYPNKMPSVQSQVQIQPTAVASPCEEVTGSASQQYGTQVTGYHDYPLIHAATHGDQGYDPSNVGVTPSIISYIPGPACKQNVKSVPSTGQPKRIFKPRHFDFTKLCIGTFMYSCALNDYSRTARIKFLFSKRKLVYEFQLNDINDVSTTERKQLTEIDIPFNSIVGLWTCERELRLEVNCPPKMFLGHKGQEKPRKFGVQNCAVYDRKKTVDLTNGQLSSAPYHYIHLKMCVGDKIKSELCSFDTRFEELLKSSFIVNTNKSLVSPDFEPSLNHPLLYPIPPRSALTQVPSVQSSTSPGRVRQPPLLPKKKGSLFAGCHCIHSCRSLQCSCCAHTESCTPACACRNCRNPLNLLLRMGIPSAIAQTDLCLMDNIYRLDNLDEYLNATVRLECCGIQMLLLRCVPGSFKCPNTHCNARYRFSWCHGW</sequence>
<feature type="compositionally biased region" description="Basic and acidic residues" evidence="1">
    <location>
        <begin position="426"/>
        <end position="438"/>
    </location>
</feature>
<dbReference type="InterPro" id="IPR033467">
    <property type="entry name" value="Tesmin/TSO1-like_CXC"/>
</dbReference>
<feature type="region of interest" description="Disordered" evidence="1">
    <location>
        <begin position="480"/>
        <end position="558"/>
    </location>
</feature>
<evidence type="ECO:0000259" key="2">
    <source>
        <dbReference type="SMART" id="SM01114"/>
    </source>
</evidence>
<reference evidence="3" key="1">
    <citation type="journal article" date="2021" name="Genome Biol. Evol.">
        <title>A High-Quality Reference Genome for a Parasitic Bivalve with Doubly Uniparental Inheritance (Bivalvia: Unionida).</title>
        <authorList>
            <person name="Smith C.H."/>
        </authorList>
    </citation>
    <scope>NUCLEOTIDE SEQUENCE</scope>
    <source>
        <strain evidence="3">CHS0354</strain>
    </source>
</reference>
<feature type="region of interest" description="Disordered" evidence="1">
    <location>
        <begin position="426"/>
        <end position="458"/>
    </location>
</feature>
<evidence type="ECO:0000256" key="1">
    <source>
        <dbReference type="SAM" id="MobiDB-lite"/>
    </source>
</evidence>
<accession>A0AAE0TJF6</accession>
<feature type="domain" description="Tesmin/TSO1-like CXC" evidence="2">
    <location>
        <begin position="1414"/>
        <end position="1454"/>
    </location>
</feature>
<organism evidence="3 4">
    <name type="scientific">Potamilus streckersoni</name>
    <dbReference type="NCBI Taxonomy" id="2493646"/>
    <lineage>
        <taxon>Eukaryota</taxon>
        <taxon>Metazoa</taxon>
        <taxon>Spiralia</taxon>
        <taxon>Lophotrochozoa</taxon>
        <taxon>Mollusca</taxon>
        <taxon>Bivalvia</taxon>
        <taxon>Autobranchia</taxon>
        <taxon>Heteroconchia</taxon>
        <taxon>Palaeoheterodonta</taxon>
        <taxon>Unionida</taxon>
        <taxon>Unionoidea</taxon>
        <taxon>Unionidae</taxon>
        <taxon>Ambleminae</taxon>
        <taxon>Lampsilini</taxon>
        <taxon>Potamilus</taxon>
    </lineage>
</organism>
<evidence type="ECO:0000313" key="3">
    <source>
        <dbReference type="EMBL" id="KAK3611469.1"/>
    </source>
</evidence>
<proteinExistence type="predicted"/>